<evidence type="ECO:0008006" key="3">
    <source>
        <dbReference type="Google" id="ProtNLM"/>
    </source>
</evidence>
<dbReference type="EMBL" id="JABXBU010000001">
    <property type="protein sequence ID" value="KAF8796651.1"/>
    <property type="molecule type" value="Genomic_DNA"/>
</dbReference>
<keyword evidence="2" id="KW-1185">Reference proteome</keyword>
<organism evidence="1 2">
    <name type="scientific">Argiope bruennichi</name>
    <name type="common">Wasp spider</name>
    <name type="synonym">Aranea bruennichi</name>
    <dbReference type="NCBI Taxonomy" id="94029"/>
    <lineage>
        <taxon>Eukaryota</taxon>
        <taxon>Metazoa</taxon>
        <taxon>Ecdysozoa</taxon>
        <taxon>Arthropoda</taxon>
        <taxon>Chelicerata</taxon>
        <taxon>Arachnida</taxon>
        <taxon>Araneae</taxon>
        <taxon>Araneomorphae</taxon>
        <taxon>Entelegynae</taxon>
        <taxon>Araneoidea</taxon>
        <taxon>Araneidae</taxon>
        <taxon>Argiope</taxon>
    </lineage>
</organism>
<dbReference type="InterPro" id="IPR036179">
    <property type="entry name" value="Ig-like_dom_sf"/>
</dbReference>
<sequence>MELFFRLSLSFQSLIRLYPYITKSRPIVRAREGERAIPSLCGSRYPTPSLQWGRRDGNRILHSTWEKGFSERRDTHNTTGSYPIYMSVCMELNNSVGHDKARNKAPPLSAKIDPESQTVECRKNGPLSACPCDGSPSSFWGRLLKKWQRHWCEKRFHQAFSRTSCKITSPIRREESGMYPCFFSNEPESCRDQQNYLWLVRYVLNF</sequence>
<gene>
    <name evidence="1" type="ORF">HNY73_001001</name>
</gene>
<evidence type="ECO:0000313" key="1">
    <source>
        <dbReference type="EMBL" id="KAF8796651.1"/>
    </source>
</evidence>
<reference evidence="1" key="2">
    <citation type="submission" date="2020-06" db="EMBL/GenBank/DDBJ databases">
        <authorList>
            <person name="Sheffer M."/>
        </authorList>
    </citation>
    <scope>NUCLEOTIDE SEQUENCE</scope>
</reference>
<proteinExistence type="predicted"/>
<accession>A0A8T0G070</accession>
<reference evidence="1" key="1">
    <citation type="journal article" date="2020" name="bioRxiv">
        <title>Chromosome-level reference genome of the European wasp spider Argiope bruennichi: a resource for studies on range expansion and evolutionary adaptation.</title>
        <authorList>
            <person name="Sheffer M.M."/>
            <person name="Hoppe A."/>
            <person name="Krehenwinkel H."/>
            <person name="Uhl G."/>
            <person name="Kuss A.W."/>
            <person name="Jensen L."/>
            <person name="Jensen C."/>
            <person name="Gillespie R.G."/>
            <person name="Hoff K.J."/>
            <person name="Prost S."/>
        </authorList>
    </citation>
    <scope>NUCLEOTIDE SEQUENCE</scope>
</reference>
<name>A0A8T0G070_ARGBR</name>
<dbReference type="AlphaFoldDB" id="A0A8T0G070"/>
<evidence type="ECO:0000313" key="2">
    <source>
        <dbReference type="Proteomes" id="UP000807504"/>
    </source>
</evidence>
<dbReference type="Proteomes" id="UP000807504">
    <property type="component" value="Unassembled WGS sequence"/>
</dbReference>
<protein>
    <recommendedName>
        <fullName evidence="3">Ig-like domain-containing protein</fullName>
    </recommendedName>
</protein>
<comment type="caution">
    <text evidence="1">The sequence shown here is derived from an EMBL/GenBank/DDBJ whole genome shotgun (WGS) entry which is preliminary data.</text>
</comment>
<dbReference type="SUPFAM" id="SSF48726">
    <property type="entry name" value="Immunoglobulin"/>
    <property type="match status" value="1"/>
</dbReference>